<feature type="region of interest" description="Disordered" evidence="2">
    <location>
        <begin position="173"/>
        <end position="196"/>
    </location>
</feature>
<feature type="coiled-coil region" evidence="1">
    <location>
        <begin position="75"/>
        <end position="102"/>
    </location>
</feature>
<dbReference type="Pfam" id="PF18476">
    <property type="entry name" value="PIN_8"/>
    <property type="match status" value="1"/>
</dbReference>
<dbReference type="InterPro" id="IPR041578">
    <property type="entry name" value="PIN_8"/>
</dbReference>
<dbReference type="AlphaFoldDB" id="A0A7T5BG54"/>
<dbReference type="EMBL" id="CP059488">
    <property type="protein sequence ID" value="QQD71934.1"/>
    <property type="molecule type" value="Genomic_DNA"/>
</dbReference>
<reference evidence="4 5" key="1">
    <citation type="submission" date="2020-07" db="EMBL/GenBank/DDBJ databases">
        <title>Complete genome sequence analysis of Acidithiobacillus ferrivorans XJFY6S-08 reveals extreme environmental adaptation to alpine acid mine drainage.</title>
        <authorList>
            <person name="Yan L."/>
            <person name="Ni Y."/>
        </authorList>
    </citation>
    <scope>NUCLEOTIDE SEQUENCE [LARGE SCALE GENOMIC DNA]</scope>
    <source>
        <strain evidence="4 5">XJFY6S-08</strain>
    </source>
</reference>
<dbReference type="RefSeq" id="WP_198660116.1">
    <property type="nucleotide sequence ID" value="NZ_CP059488.1"/>
</dbReference>
<name>A0A7T5BG54_9PROT</name>
<evidence type="ECO:0000259" key="3">
    <source>
        <dbReference type="Pfam" id="PF18476"/>
    </source>
</evidence>
<feature type="coiled-coil region" evidence="1">
    <location>
        <begin position="327"/>
        <end position="357"/>
    </location>
</feature>
<proteinExistence type="predicted"/>
<sequence length="430" mass="50277">MKKTFPGHFPPEDKEIGRLWENCEIILDTNILLNFYRYSDSTRNDFIRVLRALKSRLWLPHQVAQEYFKNRLNVIAQQEKSYDDTLKNIQTLQRELSDARKHPFLSDKLMLKLTLVLGDVIKELEATKEAHASRTSSDPIQKVIGDLFNGRVGAPYPDGHLEEICNEGEARYEKKMPPGYKDNEKDGGGKSSPSSVSRKYGDFIIWHQIINRAIETKNGVIFINDDKKEDWYLIFQGKTLGPRPELIEEFLSKAGQSFYMYQADRFLELAATHLEQKITPESMDEIREIRDLRKRDMDRHAALFLHREEETMVREEMKFRKEEIALIARATNTRERLDASRMRLQQLSVKLAQLQHAKVIVDKNQEQPRGEGYEALEQILEARRLADIDDLEKELRLTYEESATIEHEYMSIQYMLAGLHKSTEQRFARG</sequence>
<protein>
    <submittedName>
        <fullName evidence="4">DUF4935 domain-containing protein</fullName>
    </submittedName>
</protein>
<organism evidence="4 5">
    <name type="scientific">Acidithiobacillus ferrivorans</name>
    <dbReference type="NCBI Taxonomy" id="160808"/>
    <lineage>
        <taxon>Bacteria</taxon>
        <taxon>Pseudomonadati</taxon>
        <taxon>Pseudomonadota</taxon>
        <taxon>Acidithiobacillia</taxon>
        <taxon>Acidithiobacillales</taxon>
        <taxon>Acidithiobacillaceae</taxon>
        <taxon>Acidithiobacillus</taxon>
    </lineage>
</organism>
<accession>A0A7T5BG54</accession>
<feature type="compositionally biased region" description="Basic and acidic residues" evidence="2">
    <location>
        <begin position="173"/>
        <end position="188"/>
    </location>
</feature>
<feature type="domain" description="PIN like" evidence="3">
    <location>
        <begin position="25"/>
        <end position="246"/>
    </location>
</feature>
<gene>
    <name evidence="4" type="ORF">H2515_10905</name>
</gene>
<keyword evidence="1" id="KW-0175">Coiled coil</keyword>
<evidence type="ECO:0000256" key="2">
    <source>
        <dbReference type="SAM" id="MobiDB-lite"/>
    </source>
</evidence>
<dbReference type="Proteomes" id="UP000595420">
    <property type="component" value="Chromosome"/>
</dbReference>
<evidence type="ECO:0000256" key="1">
    <source>
        <dbReference type="SAM" id="Coils"/>
    </source>
</evidence>
<evidence type="ECO:0000313" key="4">
    <source>
        <dbReference type="EMBL" id="QQD71934.1"/>
    </source>
</evidence>
<evidence type="ECO:0000313" key="5">
    <source>
        <dbReference type="Proteomes" id="UP000595420"/>
    </source>
</evidence>